<evidence type="ECO:0000313" key="1">
    <source>
        <dbReference type="EMBL" id="KKL72361.1"/>
    </source>
</evidence>
<protein>
    <submittedName>
        <fullName evidence="1">Uncharacterized protein</fullName>
    </submittedName>
</protein>
<comment type="caution">
    <text evidence="1">The sequence shown here is derived from an EMBL/GenBank/DDBJ whole genome shotgun (WGS) entry which is preliminary data.</text>
</comment>
<dbReference type="AlphaFoldDB" id="A0A0F9F1L3"/>
<proteinExistence type="predicted"/>
<organism evidence="1">
    <name type="scientific">marine sediment metagenome</name>
    <dbReference type="NCBI Taxonomy" id="412755"/>
    <lineage>
        <taxon>unclassified sequences</taxon>
        <taxon>metagenomes</taxon>
        <taxon>ecological metagenomes</taxon>
    </lineage>
</organism>
<feature type="non-terminal residue" evidence="1">
    <location>
        <position position="428"/>
    </location>
</feature>
<sequence>MYLLSIYTENAKTFVSGKFRFKKEHGKIRKWTQLSADSANRELLQLMALACGGTRLLYHLPFKLKQLCSHSSTPLQIEIILTPHSCDIGSSAPHLIGSGVQIYNEGKVKRLIRKNCRFLPLNIPIRELGTGTGNSSFFLLAYGPELQSHDQTDDFNFSNQFFRVTRFHSLFNNQAPITDPVAFLNRLHYKGVRVSRYPAIQTMQSLKQVFKEYLDVETGHWMDKMCDFRQEWSLLYPWQKRAILPVLDTARHMIDAFPRSCMPLNMPGLLLLDRPDLFCTEKIFPQWITLMDLLFPEIQYALTLSEKSRLKFPIKAQRKCLPLPAPLKRTKTKPPARIPPRGILLLDIDSRLPNLALMKISRYFKEQGRKVVLARKESFIKGVEAVYASCVFFSCSSQKRIESLKNFYGESLILGGSGVDVDKRLPSK</sequence>
<accession>A0A0F9F1L3</accession>
<name>A0A0F9F1L3_9ZZZZ</name>
<reference evidence="1" key="1">
    <citation type="journal article" date="2015" name="Nature">
        <title>Complex archaea that bridge the gap between prokaryotes and eukaryotes.</title>
        <authorList>
            <person name="Spang A."/>
            <person name="Saw J.H."/>
            <person name="Jorgensen S.L."/>
            <person name="Zaremba-Niedzwiedzka K."/>
            <person name="Martijn J."/>
            <person name="Lind A.E."/>
            <person name="van Eijk R."/>
            <person name="Schleper C."/>
            <person name="Guy L."/>
            <person name="Ettema T.J."/>
        </authorList>
    </citation>
    <scope>NUCLEOTIDE SEQUENCE</scope>
</reference>
<gene>
    <name evidence="1" type="ORF">LCGC14_2085670</name>
</gene>
<dbReference type="EMBL" id="LAZR01025295">
    <property type="protein sequence ID" value="KKL72361.1"/>
    <property type="molecule type" value="Genomic_DNA"/>
</dbReference>